<dbReference type="RefSeq" id="WP_203153462.1">
    <property type="nucleotide sequence ID" value="NZ_JAEPSA010000003.1"/>
</dbReference>
<proteinExistence type="predicted"/>
<gene>
    <name evidence="1" type="ORF">JJQ58_00970</name>
</gene>
<reference evidence="1 2" key="1">
    <citation type="submission" date="2021-05" db="EMBL/GenBank/DDBJ databases">
        <title>Staphylococcus fleurettii isolated from lake water in First Nation community in Manitoba, Canada.</title>
        <authorList>
            <person name="Bashar S."/>
            <person name="Murdock A."/>
            <person name="Patidar R."/>
            <person name="Golding G."/>
            <person name="Farenhorst A."/>
            <person name="Kumar A."/>
        </authorList>
    </citation>
    <scope>NUCLEOTIDE SEQUENCE [LARGE SCALE GENOMIC DNA]</scope>
    <source>
        <strain evidence="1 2">SF002</strain>
    </source>
</reference>
<organism evidence="1 2">
    <name type="scientific">Mammaliicoccus fleurettii</name>
    <dbReference type="NCBI Taxonomy" id="150056"/>
    <lineage>
        <taxon>Bacteria</taxon>
        <taxon>Bacillati</taxon>
        <taxon>Bacillota</taxon>
        <taxon>Bacilli</taxon>
        <taxon>Bacillales</taxon>
        <taxon>Staphylococcaceae</taxon>
        <taxon>Mammaliicoccus</taxon>
    </lineage>
</organism>
<protein>
    <submittedName>
        <fullName evidence="1">Uncharacterized protein</fullName>
    </submittedName>
</protein>
<comment type="caution">
    <text evidence="1">The sequence shown here is derived from an EMBL/GenBank/DDBJ whole genome shotgun (WGS) entry which is preliminary data.</text>
</comment>
<sequence length="72" mass="8461">MLSIDGVPITEDTIIPLKILEISKFDDSSNDEFYLSNRSINSFKDERTLEIYVEHKKSDKWILIWTKEKGLL</sequence>
<dbReference type="Proteomes" id="UP000681586">
    <property type="component" value="Unassembled WGS sequence"/>
</dbReference>
<dbReference type="EMBL" id="JAGXBM010000001">
    <property type="protein sequence ID" value="MBS3696050.1"/>
    <property type="molecule type" value="Genomic_DNA"/>
</dbReference>
<accession>A0ABS5MJH2</accession>
<evidence type="ECO:0000313" key="2">
    <source>
        <dbReference type="Proteomes" id="UP000681586"/>
    </source>
</evidence>
<name>A0ABS5MJH2_9STAP</name>
<keyword evidence="2" id="KW-1185">Reference proteome</keyword>
<evidence type="ECO:0000313" key="1">
    <source>
        <dbReference type="EMBL" id="MBS3696050.1"/>
    </source>
</evidence>